<evidence type="ECO:0000256" key="2">
    <source>
        <dbReference type="ARBA" id="ARBA00022679"/>
    </source>
</evidence>
<keyword evidence="6" id="KW-1185">Reference proteome</keyword>
<evidence type="ECO:0000313" key="6">
    <source>
        <dbReference type="Proteomes" id="UP001065593"/>
    </source>
</evidence>
<evidence type="ECO:0000256" key="4">
    <source>
        <dbReference type="ARBA" id="ARBA00022884"/>
    </source>
</evidence>
<evidence type="ECO:0000313" key="5">
    <source>
        <dbReference type="EMBL" id="GLC87169.1"/>
    </source>
</evidence>
<dbReference type="InterPro" id="IPR029063">
    <property type="entry name" value="SAM-dependent_MTases_sf"/>
</dbReference>
<keyword evidence="4" id="KW-0694">RNA-binding</keyword>
<protein>
    <submittedName>
        <fullName evidence="5">SAM-dependent methyltransferase</fullName>
    </submittedName>
</protein>
<dbReference type="RefSeq" id="WP_264986899.1">
    <property type="nucleotide sequence ID" value="NZ_BRZA01000001.1"/>
</dbReference>
<dbReference type="CDD" id="cd02440">
    <property type="entry name" value="AdoMet_MTases"/>
    <property type="match status" value="1"/>
</dbReference>
<dbReference type="EMBL" id="BRZA01000001">
    <property type="protein sequence ID" value="GLC87169.1"/>
    <property type="molecule type" value="Genomic_DNA"/>
</dbReference>
<name>A0ABQ5NGK0_9BACI</name>
<dbReference type="InterPro" id="IPR001737">
    <property type="entry name" value="KsgA/Erm"/>
</dbReference>
<evidence type="ECO:0000256" key="3">
    <source>
        <dbReference type="ARBA" id="ARBA00022691"/>
    </source>
</evidence>
<keyword evidence="1 5" id="KW-0489">Methyltransferase</keyword>
<comment type="caution">
    <text evidence="5">The sequence shown here is derived from an EMBL/GenBank/DDBJ whole genome shotgun (WGS) entry which is preliminary data.</text>
</comment>
<dbReference type="GO" id="GO:0008168">
    <property type="term" value="F:methyltransferase activity"/>
    <property type="evidence" value="ECO:0007669"/>
    <property type="project" value="UniProtKB-KW"/>
</dbReference>
<dbReference type="GO" id="GO:0032259">
    <property type="term" value="P:methylation"/>
    <property type="evidence" value="ECO:0007669"/>
    <property type="project" value="UniProtKB-KW"/>
</dbReference>
<evidence type="ECO:0000256" key="1">
    <source>
        <dbReference type="ARBA" id="ARBA00022603"/>
    </source>
</evidence>
<organism evidence="5 6">
    <name type="scientific">Lysinibacillus piscis</name>
    <dbReference type="NCBI Taxonomy" id="2518931"/>
    <lineage>
        <taxon>Bacteria</taxon>
        <taxon>Bacillati</taxon>
        <taxon>Bacillota</taxon>
        <taxon>Bacilli</taxon>
        <taxon>Bacillales</taxon>
        <taxon>Bacillaceae</taxon>
        <taxon>Lysinibacillus</taxon>
    </lineage>
</organism>
<accession>A0ABQ5NGK0</accession>
<gene>
    <name evidence="5" type="ORF">LYSBPC_02960</name>
</gene>
<dbReference type="Pfam" id="PF00398">
    <property type="entry name" value="RrnaAD"/>
    <property type="match status" value="1"/>
</dbReference>
<dbReference type="SUPFAM" id="SSF53335">
    <property type="entry name" value="S-adenosyl-L-methionine-dependent methyltransferases"/>
    <property type="match status" value="1"/>
</dbReference>
<keyword evidence="3" id="KW-0949">S-adenosyl-L-methionine</keyword>
<sequence length="183" mass="20964">MQFITFIHEFLKNPKSIGAISPSSKKLTKKMLETISFEQAECIIELGPGTGSFTMELIKKKKPLTKLILIDNNAVFCEKLRRQLAYEPNVEVIHGSAENLCLYMDELHIKKIDYIVSGLPFTSLSPIVSASILQNIRTCMEDGEFITFQYSLVRKSLIQQFFDRISHTKVWMNIPPAYVLRCK</sequence>
<dbReference type="Proteomes" id="UP001065593">
    <property type="component" value="Unassembled WGS sequence"/>
</dbReference>
<keyword evidence="2" id="KW-0808">Transferase</keyword>
<proteinExistence type="predicted"/>
<dbReference type="Gene3D" id="3.40.50.150">
    <property type="entry name" value="Vaccinia Virus protein VP39"/>
    <property type="match status" value="1"/>
</dbReference>
<reference evidence="5" key="1">
    <citation type="submission" date="2022-08" db="EMBL/GenBank/DDBJ databases">
        <title>Draft genome sequence of Lysinibacillus sp. strain KH24.</title>
        <authorList>
            <person name="Kanbe H."/>
            <person name="Itoh H."/>
        </authorList>
    </citation>
    <scope>NUCLEOTIDE SEQUENCE</scope>
    <source>
        <strain evidence="5">KH24</strain>
    </source>
</reference>